<dbReference type="Gene3D" id="2.60.40.1730">
    <property type="entry name" value="tricorn interacting facor f3 domain"/>
    <property type="match status" value="1"/>
</dbReference>
<dbReference type="EMBL" id="JASJOU010000003">
    <property type="protein sequence ID" value="MDJ1501530.1"/>
    <property type="molecule type" value="Genomic_DNA"/>
</dbReference>
<feature type="domain" description="Peptidase M1 membrane alanine aminopeptidase" evidence="1">
    <location>
        <begin position="719"/>
        <end position="886"/>
    </location>
</feature>
<dbReference type="GO" id="GO:0043171">
    <property type="term" value="P:peptide catabolic process"/>
    <property type="evidence" value="ECO:0007669"/>
    <property type="project" value="TreeGrafter"/>
</dbReference>
<dbReference type="AlphaFoldDB" id="A0AAE3R1T5"/>
<dbReference type="GO" id="GO:0008270">
    <property type="term" value="F:zinc ion binding"/>
    <property type="evidence" value="ECO:0007669"/>
    <property type="project" value="InterPro"/>
</dbReference>
<protein>
    <submittedName>
        <fullName evidence="2">Carboxypeptidase-like regulatory domain-containing protein</fullName>
    </submittedName>
</protein>
<reference evidence="2" key="1">
    <citation type="submission" date="2023-05" db="EMBL/GenBank/DDBJ databases">
        <authorList>
            <person name="Zhang X."/>
        </authorList>
    </citation>
    <scope>NUCLEOTIDE SEQUENCE</scope>
    <source>
        <strain evidence="2">BD1B2-1</strain>
    </source>
</reference>
<dbReference type="Pfam" id="PF13715">
    <property type="entry name" value="CarbopepD_reg_2"/>
    <property type="match status" value="1"/>
</dbReference>
<dbReference type="GO" id="GO:0004180">
    <property type="term" value="F:carboxypeptidase activity"/>
    <property type="evidence" value="ECO:0007669"/>
    <property type="project" value="UniProtKB-KW"/>
</dbReference>
<name>A0AAE3R1T5_9BACT</name>
<dbReference type="RefSeq" id="WP_314511006.1">
    <property type="nucleotide sequence ID" value="NZ_JASJOU010000003.1"/>
</dbReference>
<dbReference type="GO" id="GO:0005615">
    <property type="term" value="C:extracellular space"/>
    <property type="evidence" value="ECO:0007669"/>
    <property type="project" value="TreeGrafter"/>
</dbReference>
<dbReference type="InterPro" id="IPR042097">
    <property type="entry name" value="Aminopeptidase_N-like_N_sf"/>
</dbReference>
<evidence type="ECO:0000259" key="1">
    <source>
        <dbReference type="Pfam" id="PF01433"/>
    </source>
</evidence>
<dbReference type="PANTHER" id="PTHR11533:SF174">
    <property type="entry name" value="PUROMYCIN-SENSITIVE AMINOPEPTIDASE-RELATED"/>
    <property type="match status" value="1"/>
</dbReference>
<dbReference type="SUPFAM" id="SSF55486">
    <property type="entry name" value="Metalloproteases ('zincins'), catalytic domain"/>
    <property type="match status" value="1"/>
</dbReference>
<gene>
    <name evidence="2" type="ORF">QNI22_12765</name>
</gene>
<evidence type="ECO:0000313" key="2">
    <source>
        <dbReference type="EMBL" id="MDJ1501530.1"/>
    </source>
</evidence>
<dbReference type="GO" id="GO:0042277">
    <property type="term" value="F:peptide binding"/>
    <property type="evidence" value="ECO:0007669"/>
    <property type="project" value="TreeGrafter"/>
</dbReference>
<dbReference type="Pfam" id="PF01433">
    <property type="entry name" value="Peptidase_M1"/>
    <property type="match status" value="1"/>
</dbReference>
<dbReference type="Gene3D" id="2.60.40.1120">
    <property type="entry name" value="Carboxypeptidase-like, regulatory domain"/>
    <property type="match status" value="1"/>
</dbReference>
<dbReference type="Gene3D" id="1.10.390.10">
    <property type="entry name" value="Neutral Protease Domain 2"/>
    <property type="match status" value="1"/>
</dbReference>
<keyword evidence="2" id="KW-0645">Protease</keyword>
<dbReference type="Proteomes" id="UP001232063">
    <property type="component" value="Unassembled WGS sequence"/>
</dbReference>
<sequence length="971" mass="111922">MQPNYRLTLFLWIILLFTAISPAMSQESFLTITGRVTSQQTNQPLPYANIGIIGKSLGTVTNAEGNFIFKIPASYSRDSLKISQIGYESVTRAVKDVQGKKNHITLQEAPIQLAEVHVHAKSKTGLEIIKEAIAAIPTNYDTSAIQLLAFYRETIQLDTSQITHTESVLEVKQHPGKEKEEGLKIKILKERKSRPDTTLYTKDPRFYYWIQLNNGARNTLTSSNVFQVDIKRHKRFFLNSRNFKHYTFTLQGIVSDRERRMYVIEVTPKKKSSKAYIQGKLYIDIQSLAFTQWDLELSPQGIELENNRNFFWKSIGRMVMKANLKISSFKEVLHFDQYQGKWYIKDIRRHFLADVNSKSRHLENSVWKTDLLLTVTDIARSATPETKIYTSADSVSPKLNKGDFWGQFNIIQPASKDTLGTVGQKTDSIPVKKMSQAIPVKPSNRENGFTRADTLRGKLTPLRTCYDVTFYKLDIDVDIEHKFISGSTVIRFSVQQPFTKMQVDLYDNMQIHQIVYKGKTLPYIREYNAVFIQFPEMLPIHTNQEITIQYSGNPKEPNRDISMDGGFLWSKDANGDPWVQVVCQGSGASLWWPNKDHLSDEPDSVSIAVTVPQGLLNISNGRLRKTTQLSNHKTRYEWFVSYPINNYNVTLNIGKYAHLQGHYITSDTLTLDFYVMPYNLEKGKIIFDRIKPMLATLEKQYGKYPFPRDGFKLMESLHAMEHQSAVSFGKMPEGDSEEMSTAPLSIVWHEVSHEWWGNQVSCSDLADMWIHEAFATYSESLPFAEKFGKKGEQEYMESLTGQVIEQQPIIGVYDVNHIHYNIGDMYEKGALMLYTFKNVLNNDACWAEILQGIQKDFRNKTVCTNDIVQYINTKTNTDYTYFFNQYLRYASIPALSVKYKMKGSSLVLSYKWIADVTDFRMPIRVTTAREKFGLIYPTTQWKTLTLPDMEPTDFDVDDTRFYVNVEEEEIY</sequence>
<dbReference type="CDD" id="cd09603">
    <property type="entry name" value="M1_APN_like"/>
    <property type="match status" value="1"/>
</dbReference>
<dbReference type="SUPFAM" id="SSF63737">
    <property type="entry name" value="Leukotriene A4 hydrolase N-terminal domain"/>
    <property type="match status" value="1"/>
</dbReference>
<dbReference type="InterPro" id="IPR050344">
    <property type="entry name" value="Peptidase_M1_aminopeptidases"/>
</dbReference>
<dbReference type="GO" id="GO:0016020">
    <property type="term" value="C:membrane"/>
    <property type="evidence" value="ECO:0007669"/>
    <property type="project" value="TreeGrafter"/>
</dbReference>
<accession>A0AAE3R1T5</accession>
<dbReference type="InterPro" id="IPR008969">
    <property type="entry name" value="CarboxyPept-like_regulatory"/>
</dbReference>
<dbReference type="GO" id="GO:0070006">
    <property type="term" value="F:metalloaminopeptidase activity"/>
    <property type="evidence" value="ECO:0007669"/>
    <property type="project" value="TreeGrafter"/>
</dbReference>
<dbReference type="GO" id="GO:0005737">
    <property type="term" value="C:cytoplasm"/>
    <property type="evidence" value="ECO:0007669"/>
    <property type="project" value="TreeGrafter"/>
</dbReference>
<keyword evidence="3" id="KW-1185">Reference proteome</keyword>
<dbReference type="InterPro" id="IPR014782">
    <property type="entry name" value="Peptidase_M1_dom"/>
</dbReference>
<dbReference type="SUPFAM" id="SSF49464">
    <property type="entry name" value="Carboxypeptidase regulatory domain-like"/>
    <property type="match status" value="1"/>
</dbReference>
<comment type="caution">
    <text evidence="2">The sequence shown here is derived from an EMBL/GenBank/DDBJ whole genome shotgun (WGS) entry which is preliminary data.</text>
</comment>
<dbReference type="PANTHER" id="PTHR11533">
    <property type="entry name" value="PROTEASE M1 ZINC METALLOPROTEASE"/>
    <property type="match status" value="1"/>
</dbReference>
<organism evidence="2 3">
    <name type="scientific">Xanthocytophaga agilis</name>
    <dbReference type="NCBI Taxonomy" id="3048010"/>
    <lineage>
        <taxon>Bacteria</taxon>
        <taxon>Pseudomonadati</taxon>
        <taxon>Bacteroidota</taxon>
        <taxon>Cytophagia</taxon>
        <taxon>Cytophagales</taxon>
        <taxon>Rhodocytophagaceae</taxon>
        <taxon>Xanthocytophaga</taxon>
    </lineage>
</organism>
<dbReference type="InterPro" id="IPR027268">
    <property type="entry name" value="Peptidase_M4/M1_CTD_sf"/>
</dbReference>
<proteinExistence type="predicted"/>
<evidence type="ECO:0000313" key="3">
    <source>
        <dbReference type="Proteomes" id="UP001232063"/>
    </source>
</evidence>
<keyword evidence="2" id="KW-0378">Hydrolase</keyword>
<keyword evidence="2" id="KW-0121">Carboxypeptidase</keyword>